<dbReference type="RefSeq" id="WP_076533805.1">
    <property type="nucleotide sequence ID" value="NZ_BMEH01000010.1"/>
</dbReference>
<gene>
    <name evidence="3" type="ORF">SAMN05421774_11025</name>
</gene>
<protein>
    <submittedName>
        <fullName evidence="3">VPLPA-CTERM protein sorting domain-containing protein</fullName>
    </submittedName>
</protein>
<keyword evidence="2" id="KW-0732">Signal</keyword>
<keyword evidence="4" id="KW-1185">Reference proteome</keyword>
<dbReference type="STRING" id="1086013.SAMN05421774_11025"/>
<accession>A0A1N7QF63</accession>
<organism evidence="3 4">
    <name type="scientific">Gemmobacter megaterium</name>
    <dbReference type="NCBI Taxonomy" id="1086013"/>
    <lineage>
        <taxon>Bacteria</taxon>
        <taxon>Pseudomonadati</taxon>
        <taxon>Pseudomonadota</taxon>
        <taxon>Alphaproteobacteria</taxon>
        <taxon>Rhodobacterales</taxon>
        <taxon>Paracoccaceae</taxon>
        <taxon>Gemmobacter</taxon>
    </lineage>
</organism>
<sequence>MTILKSLALVTALALSAGTASAATCSIGSGMQQVTYTLTQGMPDKVTAHGCFGGNDKNDITALSSIFGETGWTLGGATDGGGSGNASISLVGQTWALAGTAYEHMMVALKQASSYALFKLDTAEGLNGLWGTLGPGNSMNGLSHASVWYSGDPLDGGPAPIPLPAGAVLLLSALGGLVVLRRRKTV</sequence>
<evidence type="ECO:0000313" key="3">
    <source>
        <dbReference type="EMBL" id="SIT21500.1"/>
    </source>
</evidence>
<evidence type="ECO:0000313" key="4">
    <source>
        <dbReference type="Proteomes" id="UP000186141"/>
    </source>
</evidence>
<dbReference type="OrthoDB" id="7876966at2"/>
<feature type="signal peptide" evidence="2">
    <location>
        <begin position="1"/>
        <end position="22"/>
    </location>
</feature>
<dbReference type="Proteomes" id="UP000186141">
    <property type="component" value="Unassembled WGS sequence"/>
</dbReference>
<feature type="chain" id="PRO_5013315216" evidence="2">
    <location>
        <begin position="23"/>
        <end position="186"/>
    </location>
</feature>
<evidence type="ECO:0000256" key="2">
    <source>
        <dbReference type="SAM" id="SignalP"/>
    </source>
</evidence>
<keyword evidence="1" id="KW-0472">Membrane</keyword>
<proteinExistence type="predicted"/>
<dbReference type="NCBIfam" id="TIGR03370">
    <property type="entry name" value="VPLPA-CTERM"/>
    <property type="match status" value="1"/>
</dbReference>
<keyword evidence="1" id="KW-0812">Transmembrane</keyword>
<keyword evidence="1" id="KW-1133">Transmembrane helix</keyword>
<dbReference type="AlphaFoldDB" id="A0A1N7QF63"/>
<dbReference type="EMBL" id="FTOT01000010">
    <property type="protein sequence ID" value="SIT21500.1"/>
    <property type="molecule type" value="Genomic_DNA"/>
</dbReference>
<feature type="transmembrane region" description="Helical" evidence="1">
    <location>
        <begin position="161"/>
        <end position="180"/>
    </location>
</feature>
<evidence type="ECO:0000256" key="1">
    <source>
        <dbReference type="SAM" id="Phobius"/>
    </source>
</evidence>
<reference evidence="3 4" key="1">
    <citation type="submission" date="2017-01" db="EMBL/GenBank/DDBJ databases">
        <authorList>
            <person name="Mah S.A."/>
            <person name="Swanson W.J."/>
            <person name="Moy G.W."/>
            <person name="Vacquier V.D."/>
        </authorList>
    </citation>
    <scope>NUCLEOTIDE SEQUENCE [LARGE SCALE GENOMIC DNA]</scope>
    <source>
        <strain evidence="3 4">DSM 26375</strain>
    </source>
</reference>
<dbReference type="InterPro" id="IPR022472">
    <property type="entry name" value="VPLPA-CTERM"/>
</dbReference>
<name>A0A1N7QF63_9RHOB</name>